<dbReference type="Pfam" id="PF03961">
    <property type="entry name" value="FapA"/>
    <property type="match status" value="1"/>
</dbReference>
<dbReference type="AlphaFoldDB" id="A0A2C8YL80"/>
<proteinExistence type="predicted"/>
<dbReference type="InterPro" id="IPR046865">
    <property type="entry name" value="FapA_b_solenoid"/>
</dbReference>
<evidence type="ECO:0000313" key="2">
    <source>
        <dbReference type="EMBL" id="SOE51213.1"/>
    </source>
</evidence>
<dbReference type="PANTHER" id="PTHR38032:SF1">
    <property type="entry name" value="RNA-BINDING PROTEIN KHPB N-TERMINAL DOMAIN-CONTAINING PROTEIN"/>
    <property type="match status" value="1"/>
</dbReference>
<sequence length="558" mass="58018">MFGIFSSEGAMVDEKGLRFVLDEATRSVRACYAPGDEEENIGPESIAEALAEHGWDAAVLDQREMAQFLDACRRAEEPIQAVVGEVRDGALSLEITHDRMNALLTIEAPRGGLPVTAQQVRDMLVQRNVAFGIDDAQVEAAVAARACRDAVVARGLSPVQGRATRFESLLDALRRQPEPEAEDADDASALVDYRTLGDLLLVAPGTPLMRRVPAVQGIEGRDVLGNAIAPATLIDIPFPPGLSGSEPSADDPCLLVATVAGVPMPQAQGVNVNPLVEVDAVDLSTGNISFEGTLKVKGDIKTGMSVHVGGDVVVQGTIEAATVEAGGSVIVTGGIIGAPESTVTNPADGAAKTARITCGGSVQARFIDNAVISAGVNVAVKGEIRQSDVAAGQSIESGPPGSQQGVIAGGRCRALLLVRAGTIGSPAGVPTEVHVGVNPHAATRKAAIEQERHAVNEELGKLEKLLTFFQANPEKGEGGVADRVRNTMAAMVGKLQTLEADETALAAELSLTYSAVIHATRRFCGGTDLVVGVKRMQIIETTGVGGKAVLEEDEVVLR</sequence>
<dbReference type="Pfam" id="PF20250">
    <property type="entry name" value="FapA_N"/>
    <property type="match status" value="1"/>
</dbReference>
<protein>
    <recommendedName>
        <fullName evidence="1">Flagellar Assembly Protein A N-terminal region domain-containing protein</fullName>
    </recommendedName>
</protein>
<reference evidence="2" key="1">
    <citation type="submission" date="2017-08" db="EMBL/GenBank/DDBJ databases">
        <authorList>
            <person name="Carlier A."/>
        </authorList>
    </citation>
    <scope>NUCLEOTIDE SEQUENCE</scope>
    <source>
        <strain evidence="2">Orrdi1</strain>
    </source>
</reference>
<feature type="domain" description="Flagellar Assembly Protein A N-terminal region" evidence="1">
    <location>
        <begin position="92"/>
        <end position="264"/>
    </location>
</feature>
<dbReference type="PANTHER" id="PTHR38032">
    <property type="entry name" value="POLYMERASE-RELATED"/>
    <property type="match status" value="1"/>
</dbReference>
<gene>
    <name evidence="2" type="ORF">ODI_R3277</name>
</gene>
<dbReference type="InterPro" id="IPR046866">
    <property type="entry name" value="FapA_N"/>
</dbReference>
<dbReference type="Proteomes" id="UP000078558">
    <property type="component" value="Chromosome I"/>
</dbReference>
<organism evidence="2 3">
    <name type="scientific">Orrella dioscoreae</name>
    <dbReference type="NCBI Taxonomy" id="1851544"/>
    <lineage>
        <taxon>Bacteria</taxon>
        <taxon>Pseudomonadati</taxon>
        <taxon>Pseudomonadota</taxon>
        <taxon>Betaproteobacteria</taxon>
        <taxon>Burkholderiales</taxon>
        <taxon>Alcaligenaceae</taxon>
        <taxon>Orrella</taxon>
    </lineage>
</organism>
<dbReference type="InterPro" id="IPR005646">
    <property type="entry name" value="FapA"/>
</dbReference>
<name>A0A2C8YL80_9BURK</name>
<evidence type="ECO:0000259" key="1">
    <source>
        <dbReference type="Pfam" id="PF20250"/>
    </source>
</evidence>
<dbReference type="KEGG" id="odi:ODI_R3277"/>
<accession>A0A2C8YL80</accession>
<keyword evidence="3" id="KW-1185">Reference proteome</keyword>
<evidence type="ECO:0000313" key="3">
    <source>
        <dbReference type="Proteomes" id="UP000078558"/>
    </source>
</evidence>
<dbReference type="EMBL" id="LT907988">
    <property type="protein sequence ID" value="SOE51213.1"/>
    <property type="molecule type" value="Genomic_DNA"/>
</dbReference>